<dbReference type="Gene3D" id="3.10.10.10">
    <property type="entry name" value="HIV Type 1 Reverse Transcriptase, subunit A, domain 1"/>
    <property type="match status" value="1"/>
</dbReference>
<keyword evidence="2" id="KW-1185">Reference proteome</keyword>
<reference evidence="1" key="1">
    <citation type="submission" date="2020-06" db="EMBL/GenBank/DDBJ databases">
        <authorList>
            <person name="Li T."/>
            <person name="Hu X."/>
            <person name="Zhang T."/>
            <person name="Song X."/>
            <person name="Zhang H."/>
            <person name="Dai N."/>
            <person name="Sheng W."/>
            <person name="Hou X."/>
            <person name="Wei L."/>
        </authorList>
    </citation>
    <scope>NUCLEOTIDE SEQUENCE</scope>
    <source>
        <strain evidence="1">K16</strain>
        <tissue evidence="1">Leaf</tissue>
    </source>
</reference>
<accession>A0AAE1WB73</accession>
<comment type="caution">
    <text evidence="1">The sequence shown here is derived from an EMBL/GenBank/DDBJ whole genome shotgun (WGS) entry which is preliminary data.</text>
</comment>
<reference evidence="1" key="2">
    <citation type="journal article" date="2024" name="Plant">
        <title>Genomic evolution and insights into agronomic trait innovations of Sesamum species.</title>
        <authorList>
            <person name="Miao H."/>
            <person name="Wang L."/>
            <person name="Qu L."/>
            <person name="Liu H."/>
            <person name="Sun Y."/>
            <person name="Le M."/>
            <person name="Wang Q."/>
            <person name="Wei S."/>
            <person name="Zheng Y."/>
            <person name="Lin W."/>
            <person name="Duan Y."/>
            <person name="Cao H."/>
            <person name="Xiong S."/>
            <person name="Wang X."/>
            <person name="Wei L."/>
            <person name="Li C."/>
            <person name="Ma Q."/>
            <person name="Ju M."/>
            <person name="Zhao R."/>
            <person name="Li G."/>
            <person name="Mu C."/>
            <person name="Tian Q."/>
            <person name="Mei H."/>
            <person name="Zhang T."/>
            <person name="Gao T."/>
            <person name="Zhang H."/>
        </authorList>
    </citation>
    <scope>NUCLEOTIDE SEQUENCE</scope>
    <source>
        <strain evidence="1">K16</strain>
    </source>
</reference>
<dbReference type="EMBL" id="JACGWL010000012">
    <property type="protein sequence ID" value="KAK4390189.1"/>
    <property type="molecule type" value="Genomic_DNA"/>
</dbReference>
<gene>
    <name evidence="1" type="ORF">Sango_2082200</name>
</gene>
<dbReference type="Proteomes" id="UP001289374">
    <property type="component" value="Unassembled WGS sequence"/>
</dbReference>
<evidence type="ECO:0000313" key="1">
    <source>
        <dbReference type="EMBL" id="KAK4390189.1"/>
    </source>
</evidence>
<protein>
    <submittedName>
        <fullName evidence="1">Uncharacterized protein</fullName>
    </submittedName>
</protein>
<name>A0AAE1WB73_9LAMI</name>
<sequence>MQSSIFTLTLCKKDNLRDFRLVILMKKFTLKLRPWRTIMKILVEQPRMKLQPVQNMRPRNLTLRCSDMWFHQTTKGSRASQNYFSEEENNPMRRESRDLQEIKIELVTLITSLHPLISSDSPIPKSQHMNIRATPIFVSALLSPKEEEQYFKTLGEHKDVFAWTYKEMLGLDLKFSVHHLSIKYGTHPVKKSQRVLGPNLISRVETKINKLINTGFIREVKYPMWISSIVHVKKKEWLNSHLY</sequence>
<dbReference type="InterPro" id="IPR043502">
    <property type="entry name" value="DNA/RNA_pol_sf"/>
</dbReference>
<organism evidence="1 2">
    <name type="scientific">Sesamum angolense</name>
    <dbReference type="NCBI Taxonomy" id="2727404"/>
    <lineage>
        <taxon>Eukaryota</taxon>
        <taxon>Viridiplantae</taxon>
        <taxon>Streptophyta</taxon>
        <taxon>Embryophyta</taxon>
        <taxon>Tracheophyta</taxon>
        <taxon>Spermatophyta</taxon>
        <taxon>Magnoliopsida</taxon>
        <taxon>eudicotyledons</taxon>
        <taxon>Gunneridae</taxon>
        <taxon>Pentapetalae</taxon>
        <taxon>asterids</taxon>
        <taxon>lamiids</taxon>
        <taxon>Lamiales</taxon>
        <taxon>Pedaliaceae</taxon>
        <taxon>Sesamum</taxon>
    </lineage>
</organism>
<evidence type="ECO:0000313" key="2">
    <source>
        <dbReference type="Proteomes" id="UP001289374"/>
    </source>
</evidence>
<dbReference type="SUPFAM" id="SSF56672">
    <property type="entry name" value="DNA/RNA polymerases"/>
    <property type="match status" value="1"/>
</dbReference>
<dbReference type="AlphaFoldDB" id="A0AAE1WB73"/>
<proteinExistence type="predicted"/>